<dbReference type="InterPro" id="IPR003106">
    <property type="entry name" value="Leu_zip_homeo"/>
</dbReference>
<dbReference type="PANTHER" id="PTHR24326:SF122">
    <property type="entry name" value="HOMEOBOX-LEUCINE ZIPPER PROTEIN HOX6"/>
    <property type="match status" value="1"/>
</dbReference>
<evidence type="ECO:0000256" key="5">
    <source>
        <dbReference type="ARBA" id="ARBA00023163"/>
    </source>
</evidence>
<keyword evidence="2 11" id="KW-0805">Transcription regulation</keyword>
<comment type="subcellular location">
    <subcellularLocation>
        <location evidence="1 9 10">Nucleus</location>
    </subcellularLocation>
</comment>
<dbReference type="PROSITE" id="PS50071">
    <property type="entry name" value="HOMEOBOX_2"/>
    <property type="match status" value="1"/>
</dbReference>
<dbReference type="GO" id="GO:0005634">
    <property type="term" value="C:nucleus"/>
    <property type="evidence" value="ECO:0007669"/>
    <property type="project" value="UniProtKB-SubCell"/>
</dbReference>
<dbReference type="EMBL" id="JACGWO010000011">
    <property type="protein sequence ID" value="KAK4415794.1"/>
    <property type="molecule type" value="Genomic_DNA"/>
</dbReference>
<dbReference type="Gene3D" id="1.10.10.60">
    <property type="entry name" value="Homeodomain-like"/>
    <property type="match status" value="1"/>
</dbReference>
<evidence type="ECO:0000313" key="14">
    <source>
        <dbReference type="EMBL" id="KAK4415794.1"/>
    </source>
</evidence>
<dbReference type="GO" id="GO:0000976">
    <property type="term" value="F:transcription cis-regulatory region binding"/>
    <property type="evidence" value="ECO:0007669"/>
    <property type="project" value="UniProtKB-ARBA"/>
</dbReference>
<dbReference type="GO" id="GO:0045893">
    <property type="term" value="P:positive regulation of DNA-templated transcription"/>
    <property type="evidence" value="ECO:0007669"/>
    <property type="project" value="TreeGrafter"/>
</dbReference>
<dbReference type="InterPro" id="IPR001356">
    <property type="entry name" value="HD"/>
</dbReference>
<evidence type="ECO:0000256" key="4">
    <source>
        <dbReference type="ARBA" id="ARBA00023155"/>
    </source>
</evidence>
<dbReference type="Proteomes" id="UP001293254">
    <property type="component" value="Unassembled WGS sequence"/>
</dbReference>
<dbReference type="CDD" id="cd00086">
    <property type="entry name" value="homeodomain"/>
    <property type="match status" value="1"/>
</dbReference>
<keyword evidence="12" id="KW-0175">Coiled coil</keyword>
<dbReference type="InterPro" id="IPR000047">
    <property type="entry name" value="HTH_motif"/>
</dbReference>
<reference evidence="14" key="2">
    <citation type="journal article" date="2024" name="Plant">
        <title>Genomic evolution and insights into agronomic trait innovations of Sesamum species.</title>
        <authorList>
            <person name="Miao H."/>
            <person name="Wang L."/>
            <person name="Qu L."/>
            <person name="Liu H."/>
            <person name="Sun Y."/>
            <person name="Le M."/>
            <person name="Wang Q."/>
            <person name="Wei S."/>
            <person name="Zheng Y."/>
            <person name="Lin W."/>
            <person name="Duan Y."/>
            <person name="Cao H."/>
            <person name="Xiong S."/>
            <person name="Wang X."/>
            <person name="Wei L."/>
            <person name="Li C."/>
            <person name="Ma Q."/>
            <person name="Ju M."/>
            <person name="Zhao R."/>
            <person name="Li G."/>
            <person name="Mu C."/>
            <person name="Tian Q."/>
            <person name="Mei H."/>
            <person name="Zhang T."/>
            <person name="Gao T."/>
            <person name="Zhang H."/>
        </authorList>
    </citation>
    <scope>NUCLEOTIDE SEQUENCE</scope>
    <source>
        <strain evidence="14">3651</strain>
    </source>
</reference>
<proteinExistence type="inferred from homology"/>
<comment type="caution">
    <text evidence="14">The sequence shown here is derived from an EMBL/GenBank/DDBJ whole genome shotgun (WGS) entry which is preliminary data.</text>
</comment>
<comment type="function">
    <text evidence="11">Transcription factor.</text>
</comment>
<dbReference type="InterPro" id="IPR045224">
    <property type="entry name" value="HDZip_class_I_plant"/>
</dbReference>
<comment type="function">
    <text evidence="8">Probable transcription activator that may act as growth regulators in response to water deficit.</text>
</comment>
<dbReference type="SUPFAM" id="SSF46689">
    <property type="entry name" value="Homeodomain-like"/>
    <property type="match status" value="1"/>
</dbReference>
<dbReference type="GO" id="GO:0009414">
    <property type="term" value="P:response to water deprivation"/>
    <property type="evidence" value="ECO:0007669"/>
    <property type="project" value="UniProtKB-ARBA"/>
</dbReference>
<feature type="domain" description="Homeobox" evidence="13">
    <location>
        <begin position="20"/>
        <end position="80"/>
    </location>
</feature>
<dbReference type="InterPro" id="IPR009057">
    <property type="entry name" value="Homeodomain-like_sf"/>
</dbReference>
<evidence type="ECO:0000256" key="8">
    <source>
        <dbReference type="ARBA" id="ARBA00058361"/>
    </source>
</evidence>
<evidence type="ECO:0000256" key="11">
    <source>
        <dbReference type="RuleBase" id="RU369038"/>
    </source>
</evidence>
<evidence type="ECO:0000256" key="2">
    <source>
        <dbReference type="ARBA" id="ARBA00023015"/>
    </source>
</evidence>
<dbReference type="PANTHER" id="PTHR24326">
    <property type="entry name" value="HOMEOBOX-LEUCINE ZIPPER PROTEIN"/>
    <property type="match status" value="1"/>
</dbReference>
<dbReference type="Pfam" id="PF02183">
    <property type="entry name" value="HALZ"/>
    <property type="match status" value="1"/>
</dbReference>
<evidence type="ECO:0000256" key="10">
    <source>
        <dbReference type="RuleBase" id="RU000682"/>
    </source>
</evidence>
<keyword evidence="15" id="KW-1185">Reference proteome</keyword>
<keyword evidence="6 9" id="KW-0539">Nucleus</keyword>
<dbReference type="PROSITE" id="PS00027">
    <property type="entry name" value="HOMEOBOX_1"/>
    <property type="match status" value="1"/>
</dbReference>
<protein>
    <recommendedName>
        <fullName evidence="11">Homeobox-leucine zipper protein</fullName>
    </recommendedName>
    <alternativeName>
        <fullName evidence="11">HD-ZIP protein</fullName>
    </alternativeName>
    <alternativeName>
        <fullName evidence="11">Homeodomain transcription factor</fullName>
    </alternativeName>
</protein>
<dbReference type="Pfam" id="PF00046">
    <property type="entry name" value="Homeodomain"/>
    <property type="match status" value="1"/>
</dbReference>
<evidence type="ECO:0000256" key="7">
    <source>
        <dbReference type="ARBA" id="ARBA00025748"/>
    </source>
</evidence>
<dbReference type="GO" id="GO:0009737">
    <property type="term" value="P:response to abscisic acid"/>
    <property type="evidence" value="ECO:0007669"/>
    <property type="project" value="UniProtKB-ARBA"/>
</dbReference>
<evidence type="ECO:0000256" key="6">
    <source>
        <dbReference type="ARBA" id="ARBA00023242"/>
    </source>
</evidence>
<sequence>MSDGVENSCFSNLNTMTKKKKSKNYKRRFSDEQIRSLEVMFESESKLEPKKKAELANELGLQPRQVAIWFQNKRARWKSKHIEKEYTVLLSNYNNLASQIQTLKEENQSLLIKLQNLKNEMVGKSECEIQETSAAARIRITDGESDDSKMRLSEVKSRCLEEMLSDDDSSIRPGLFGVDEENDELLKLVEPAAAADSSLTSAEDWGSLDSDHDLIINQPNDDEYCCYQWWDFWS</sequence>
<evidence type="ECO:0000256" key="1">
    <source>
        <dbReference type="ARBA" id="ARBA00004123"/>
    </source>
</evidence>
<dbReference type="PRINTS" id="PR00031">
    <property type="entry name" value="HTHREPRESSR"/>
</dbReference>
<evidence type="ECO:0000313" key="15">
    <source>
        <dbReference type="Proteomes" id="UP001293254"/>
    </source>
</evidence>
<accession>A0AAE1XPR1</accession>
<feature type="DNA-binding region" description="Homeobox" evidence="9">
    <location>
        <begin position="22"/>
        <end position="81"/>
    </location>
</feature>
<dbReference type="AlphaFoldDB" id="A0AAE1XPR1"/>
<dbReference type="InterPro" id="IPR017970">
    <property type="entry name" value="Homeobox_CS"/>
</dbReference>
<name>A0AAE1XPR1_9LAMI</name>
<evidence type="ECO:0000256" key="3">
    <source>
        <dbReference type="ARBA" id="ARBA00023125"/>
    </source>
</evidence>
<organism evidence="14 15">
    <name type="scientific">Sesamum alatum</name>
    <dbReference type="NCBI Taxonomy" id="300844"/>
    <lineage>
        <taxon>Eukaryota</taxon>
        <taxon>Viridiplantae</taxon>
        <taxon>Streptophyta</taxon>
        <taxon>Embryophyta</taxon>
        <taxon>Tracheophyta</taxon>
        <taxon>Spermatophyta</taxon>
        <taxon>Magnoliopsida</taxon>
        <taxon>eudicotyledons</taxon>
        <taxon>Gunneridae</taxon>
        <taxon>Pentapetalae</taxon>
        <taxon>asterids</taxon>
        <taxon>lamiids</taxon>
        <taxon>Lamiales</taxon>
        <taxon>Pedaliaceae</taxon>
        <taxon>Sesamum</taxon>
    </lineage>
</organism>
<evidence type="ECO:0000256" key="12">
    <source>
        <dbReference type="SAM" id="Coils"/>
    </source>
</evidence>
<comment type="similarity">
    <text evidence="7 11">Belongs to the HD-ZIP homeobox family. Class I subfamily.</text>
</comment>
<reference evidence="14" key="1">
    <citation type="submission" date="2020-06" db="EMBL/GenBank/DDBJ databases">
        <authorList>
            <person name="Li T."/>
            <person name="Hu X."/>
            <person name="Zhang T."/>
            <person name="Song X."/>
            <person name="Zhang H."/>
            <person name="Dai N."/>
            <person name="Sheng W."/>
            <person name="Hou X."/>
            <person name="Wei L."/>
        </authorList>
    </citation>
    <scope>NUCLEOTIDE SEQUENCE</scope>
    <source>
        <strain evidence="14">3651</strain>
        <tissue evidence="14">Leaf</tissue>
    </source>
</reference>
<dbReference type="FunFam" id="1.10.10.60:FF:000293">
    <property type="entry name" value="Homeobox-leucine zipper protein ATHB-7"/>
    <property type="match status" value="1"/>
</dbReference>
<feature type="coiled-coil region" evidence="12">
    <location>
        <begin position="86"/>
        <end position="120"/>
    </location>
</feature>
<evidence type="ECO:0000259" key="13">
    <source>
        <dbReference type="PROSITE" id="PS50071"/>
    </source>
</evidence>
<evidence type="ECO:0000256" key="9">
    <source>
        <dbReference type="PROSITE-ProRule" id="PRU00108"/>
    </source>
</evidence>
<dbReference type="GO" id="GO:0000981">
    <property type="term" value="F:DNA-binding transcription factor activity, RNA polymerase II-specific"/>
    <property type="evidence" value="ECO:0007669"/>
    <property type="project" value="UniProtKB-UniRule"/>
</dbReference>
<keyword evidence="4 9" id="KW-0371">Homeobox</keyword>
<keyword evidence="3 9" id="KW-0238">DNA-binding</keyword>
<keyword evidence="5 11" id="KW-0804">Transcription</keyword>
<gene>
    <name evidence="14" type="ORF">Salat_2686800</name>
</gene>
<dbReference type="SMART" id="SM00389">
    <property type="entry name" value="HOX"/>
    <property type="match status" value="1"/>
</dbReference>